<feature type="transmembrane region" description="Helical" evidence="10">
    <location>
        <begin position="141"/>
        <end position="162"/>
    </location>
</feature>
<dbReference type="Proteomes" id="UP000018466">
    <property type="component" value="Unassembled WGS sequence"/>
</dbReference>
<proteinExistence type="inferred from homology"/>
<dbReference type="PANTHER" id="PTHR43823">
    <property type="entry name" value="SPORULATION PROTEIN YKVU"/>
    <property type="match status" value="1"/>
</dbReference>
<dbReference type="InterPro" id="IPR051327">
    <property type="entry name" value="MATE_MepA_subfamily"/>
</dbReference>
<dbReference type="GO" id="GO:0046677">
    <property type="term" value="P:response to antibiotic"/>
    <property type="evidence" value="ECO:0007669"/>
    <property type="project" value="UniProtKB-KW"/>
</dbReference>
<dbReference type="GO" id="GO:0042910">
    <property type="term" value="F:xenobiotic transmembrane transporter activity"/>
    <property type="evidence" value="ECO:0007669"/>
    <property type="project" value="InterPro"/>
</dbReference>
<keyword evidence="8 10" id="KW-0472">Membrane</keyword>
<evidence type="ECO:0000256" key="9">
    <source>
        <dbReference type="ARBA" id="ARBA00023251"/>
    </source>
</evidence>
<dbReference type="GO" id="GO:0005886">
    <property type="term" value="C:plasma membrane"/>
    <property type="evidence" value="ECO:0007669"/>
    <property type="project" value="UniProtKB-SubCell"/>
</dbReference>
<keyword evidence="9" id="KW-0046">Antibiotic resistance</keyword>
<dbReference type="PIRSF" id="PIRSF006603">
    <property type="entry name" value="DinF"/>
    <property type="match status" value="1"/>
</dbReference>
<dbReference type="Pfam" id="PF01554">
    <property type="entry name" value="MatE"/>
    <property type="match status" value="2"/>
</dbReference>
<dbReference type="EMBL" id="AGEL01000007">
    <property type="protein sequence ID" value="EHO16581.1"/>
    <property type="molecule type" value="Genomic_DNA"/>
</dbReference>
<dbReference type="AlphaFoldDB" id="A0AA36Y4K0"/>
<evidence type="ECO:0000256" key="3">
    <source>
        <dbReference type="ARBA" id="ARBA00022106"/>
    </source>
</evidence>
<dbReference type="CDD" id="cd13143">
    <property type="entry name" value="MATE_MepA_like"/>
    <property type="match status" value="1"/>
</dbReference>
<name>A0AA36Y4K0_9FIRM</name>
<evidence type="ECO:0000313" key="11">
    <source>
        <dbReference type="EMBL" id="EHO16581.1"/>
    </source>
</evidence>
<evidence type="ECO:0000256" key="7">
    <source>
        <dbReference type="ARBA" id="ARBA00022989"/>
    </source>
</evidence>
<keyword evidence="6 10" id="KW-0812">Transmembrane</keyword>
<feature type="transmembrane region" description="Helical" evidence="10">
    <location>
        <begin position="169"/>
        <end position="189"/>
    </location>
</feature>
<dbReference type="InterPro" id="IPR048279">
    <property type="entry name" value="MdtK-like"/>
</dbReference>
<feature type="transmembrane region" description="Helical" evidence="10">
    <location>
        <begin position="322"/>
        <end position="342"/>
    </location>
</feature>
<feature type="transmembrane region" description="Helical" evidence="10">
    <location>
        <begin position="274"/>
        <end position="296"/>
    </location>
</feature>
<gene>
    <name evidence="11" type="ORF">HMPREF9623_01280</name>
</gene>
<keyword evidence="7 10" id="KW-1133">Transmembrane helix</keyword>
<evidence type="ECO:0000256" key="2">
    <source>
        <dbReference type="ARBA" id="ARBA00008417"/>
    </source>
</evidence>
<evidence type="ECO:0000256" key="8">
    <source>
        <dbReference type="ARBA" id="ARBA00023136"/>
    </source>
</evidence>
<reference evidence="11 12" key="1">
    <citation type="submission" date="2011-10" db="EMBL/GenBank/DDBJ databases">
        <title>The Genome Sequence of Lachnospiraceae bacterium ACC2.</title>
        <authorList>
            <consortium name="The Broad Institute Genome Sequencing Platform"/>
            <person name="Earl A."/>
            <person name="Ward D."/>
            <person name="Feldgarden M."/>
            <person name="Gevers D."/>
            <person name="Sizova M."/>
            <person name="Hazen A."/>
            <person name="Epstein S."/>
            <person name="Young S.K."/>
            <person name="Zeng Q."/>
            <person name="Gargeya S."/>
            <person name="Fitzgerald M."/>
            <person name="Haas B."/>
            <person name="Abouelleil A."/>
            <person name="Alvarado L."/>
            <person name="Arachchi H.M."/>
            <person name="Berlin A."/>
            <person name="Brown A."/>
            <person name="Chapman S.B."/>
            <person name="Chen Z."/>
            <person name="Dunbar C."/>
            <person name="Freedman E."/>
            <person name="Gearin G."/>
            <person name="Goldberg J."/>
            <person name="Griggs A."/>
            <person name="Gujja S."/>
            <person name="Heiman D."/>
            <person name="Howarth C."/>
            <person name="Larson L."/>
            <person name="Lui A."/>
            <person name="MacDonald P.J.P."/>
            <person name="Montmayeur A."/>
            <person name="Murphy C."/>
            <person name="Neiman D."/>
            <person name="Pearson M."/>
            <person name="Priest M."/>
            <person name="Roberts A."/>
            <person name="Saif S."/>
            <person name="Shea T."/>
            <person name="Shenoy N."/>
            <person name="Sisk P."/>
            <person name="Stolte C."/>
            <person name="Sykes S."/>
            <person name="Wortman J."/>
            <person name="Nusbaum C."/>
            <person name="Birren B."/>
        </authorList>
    </citation>
    <scope>NUCLEOTIDE SEQUENCE [LARGE SCALE GENOMIC DNA]</scope>
    <source>
        <strain evidence="11 12">ACC2</strain>
    </source>
</reference>
<comment type="similarity">
    <text evidence="2">Belongs to the multi antimicrobial extrusion (MATE) (TC 2.A.66.1) family. MepA subfamily.</text>
</comment>
<dbReference type="InterPro" id="IPR002528">
    <property type="entry name" value="MATE_fam"/>
</dbReference>
<feature type="transmembrane region" description="Helical" evidence="10">
    <location>
        <begin position="98"/>
        <end position="121"/>
    </location>
</feature>
<feature type="transmembrane region" description="Helical" evidence="10">
    <location>
        <begin position="394"/>
        <end position="414"/>
    </location>
</feature>
<dbReference type="PANTHER" id="PTHR43823:SF3">
    <property type="entry name" value="MULTIDRUG EXPORT PROTEIN MEPA"/>
    <property type="match status" value="1"/>
</dbReference>
<accession>A0AA36Y4K0</accession>
<feature type="transmembrane region" description="Helical" evidence="10">
    <location>
        <begin position="426"/>
        <end position="443"/>
    </location>
</feature>
<evidence type="ECO:0000256" key="1">
    <source>
        <dbReference type="ARBA" id="ARBA00004651"/>
    </source>
</evidence>
<evidence type="ECO:0000256" key="4">
    <source>
        <dbReference type="ARBA" id="ARBA00022448"/>
    </source>
</evidence>
<feature type="transmembrane region" description="Helical" evidence="10">
    <location>
        <begin position="54"/>
        <end position="77"/>
    </location>
</feature>
<evidence type="ECO:0000256" key="10">
    <source>
        <dbReference type="SAM" id="Phobius"/>
    </source>
</evidence>
<protein>
    <recommendedName>
        <fullName evidence="3">Multidrug export protein MepA</fullName>
    </recommendedName>
</protein>
<organism evidence="11 12">
    <name type="scientific">Stomatobaculum longum</name>
    <dbReference type="NCBI Taxonomy" id="796942"/>
    <lineage>
        <taxon>Bacteria</taxon>
        <taxon>Bacillati</taxon>
        <taxon>Bacillota</taxon>
        <taxon>Clostridia</taxon>
        <taxon>Lachnospirales</taxon>
        <taxon>Lachnospiraceae</taxon>
        <taxon>Stomatobaculum</taxon>
    </lineage>
</organism>
<evidence type="ECO:0000313" key="12">
    <source>
        <dbReference type="Proteomes" id="UP000018466"/>
    </source>
</evidence>
<feature type="transmembrane region" description="Helical" evidence="10">
    <location>
        <begin position="21"/>
        <end position="42"/>
    </location>
</feature>
<dbReference type="GeneID" id="86941036"/>
<dbReference type="NCBIfam" id="TIGR00797">
    <property type="entry name" value="matE"/>
    <property type="match status" value="1"/>
</dbReference>
<keyword evidence="12" id="KW-1185">Reference proteome</keyword>
<dbReference type="InterPro" id="IPR045070">
    <property type="entry name" value="MATE_MepA-like"/>
</dbReference>
<evidence type="ECO:0000256" key="5">
    <source>
        <dbReference type="ARBA" id="ARBA00022475"/>
    </source>
</evidence>
<comment type="caution">
    <text evidence="11">The sequence shown here is derived from an EMBL/GenBank/DDBJ whole genome shotgun (WGS) entry which is preliminary data.</text>
</comment>
<dbReference type="GO" id="GO:0015297">
    <property type="term" value="F:antiporter activity"/>
    <property type="evidence" value="ECO:0007669"/>
    <property type="project" value="InterPro"/>
</dbReference>
<evidence type="ECO:0000256" key="6">
    <source>
        <dbReference type="ARBA" id="ARBA00022692"/>
    </source>
</evidence>
<comment type="subcellular location">
    <subcellularLocation>
        <location evidence="1">Cell membrane</location>
        <topology evidence="1">Multi-pass membrane protein</topology>
    </subcellularLocation>
</comment>
<dbReference type="RefSeq" id="WP_009533113.1">
    <property type="nucleotide sequence ID" value="NZ_JH590863.1"/>
</dbReference>
<keyword evidence="4" id="KW-0813">Transport</keyword>
<keyword evidence="5" id="KW-1003">Cell membrane</keyword>
<sequence length="456" mass="49739">MREVSQEARYRQMMEEPVHTLIPRLAVPSIISMLVTAIYNMADTYFVSQLGTSPSAAVGVVFSLMAGIQAVAFMIGMGCGNEISRLLGQKDREEAERYVATGFFTELIAGTLIAAAGILFSEKLVYLLGSTATIAPYAASYTRYVLIGIPFFMASLGMNNMLRFQGNSFYSMIGIATGGILNMFLDPLLIYGFHMGIAGAAAATSVSQMISFCILVWQCNCMPACLSIRLRRFQPALSRYANIFRFGLPSLARQGIASVAVIVTNFAAQPYGDAAIAAIAIVSRVAMFMNSAIIGFGQGFQPVCGFNYGAKNYKRVEEAYQFSLRVCFVALLFMGVGSFLNAERIVMLFRRDPKVIEIGTRALQLQACTIPLAAQITMANMFSQTTGYNFRATVVALLRQGICLLPVLLVLPRIFGLAGIQSAQPVSDIFSAIIAFLITKSILDEMRQKTAEQERQ</sequence>